<comment type="caution">
    <text evidence="1">The sequence shown here is derived from an EMBL/GenBank/DDBJ whole genome shotgun (WGS) entry which is preliminary data.</text>
</comment>
<reference evidence="1 2" key="1">
    <citation type="submission" date="2015-09" db="EMBL/GenBank/DDBJ databases">
        <authorList>
            <consortium name="Pathogen Informatics"/>
        </authorList>
    </citation>
    <scope>NUCLEOTIDE SEQUENCE [LARGE SCALE GENOMIC DNA]</scope>
    <source>
        <strain evidence="1 2">2789STDY5834858</strain>
    </source>
</reference>
<accession>A0ABM9USP1</accession>
<proteinExistence type="predicted"/>
<protein>
    <submittedName>
        <fullName evidence="1">Uncharacterized protein</fullName>
    </submittedName>
</protein>
<organism evidence="1 2">
    <name type="scientific">Sarcina ventriculi</name>
    <name type="common">Clostridium ventriculi</name>
    <dbReference type="NCBI Taxonomy" id="1267"/>
    <lineage>
        <taxon>Bacteria</taxon>
        <taxon>Bacillati</taxon>
        <taxon>Bacillota</taxon>
        <taxon>Clostridia</taxon>
        <taxon>Eubacteriales</taxon>
        <taxon>Clostridiaceae</taxon>
        <taxon>Sarcina</taxon>
    </lineage>
</organism>
<dbReference type="EMBL" id="CYZR01000017">
    <property type="protein sequence ID" value="CUO25892.1"/>
    <property type="molecule type" value="Genomic_DNA"/>
</dbReference>
<sequence>MNLLDKYTPTELAKKTIEDMERRKELKIKSEREYGVLIRQKIKRKLIEKNKKFYK</sequence>
<evidence type="ECO:0000313" key="1">
    <source>
        <dbReference type="EMBL" id="CUO25892.1"/>
    </source>
</evidence>
<dbReference type="RefSeq" id="WP_156304297.1">
    <property type="nucleotide sequence ID" value="NZ_CABIXL010000017.1"/>
</dbReference>
<dbReference type="Proteomes" id="UP000095488">
    <property type="component" value="Unassembled WGS sequence"/>
</dbReference>
<name>A0ABM9USP1_SARVE</name>
<keyword evidence="2" id="KW-1185">Reference proteome</keyword>
<gene>
    <name evidence="1" type="ORF">ERS852473_02322</name>
</gene>
<evidence type="ECO:0000313" key="2">
    <source>
        <dbReference type="Proteomes" id="UP000095488"/>
    </source>
</evidence>